<keyword evidence="3 4" id="KW-0274">FAD</keyword>
<dbReference type="EnsemblMetazoa" id="XM_019904449.1">
    <property type="protein sequence ID" value="XP_019760008.1"/>
    <property type="gene ID" value="LOC109537643"/>
</dbReference>
<dbReference type="InterPro" id="IPR000172">
    <property type="entry name" value="GMC_OxRdtase_N"/>
</dbReference>
<organism evidence="8 9">
    <name type="scientific">Dendroctonus ponderosae</name>
    <name type="common">Mountain pine beetle</name>
    <dbReference type="NCBI Taxonomy" id="77166"/>
    <lineage>
        <taxon>Eukaryota</taxon>
        <taxon>Metazoa</taxon>
        <taxon>Ecdysozoa</taxon>
        <taxon>Arthropoda</taxon>
        <taxon>Hexapoda</taxon>
        <taxon>Insecta</taxon>
        <taxon>Pterygota</taxon>
        <taxon>Neoptera</taxon>
        <taxon>Endopterygota</taxon>
        <taxon>Coleoptera</taxon>
        <taxon>Polyphaga</taxon>
        <taxon>Cucujiformia</taxon>
        <taxon>Curculionidae</taxon>
        <taxon>Scolytinae</taxon>
        <taxon>Dendroctonus</taxon>
    </lineage>
</organism>
<protein>
    <recommendedName>
        <fullName evidence="6 7">Glucose-methanol-choline oxidoreductase N-terminal domain-containing protein</fullName>
    </recommendedName>
</protein>
<keyword evidence="9" id="KW-1185">Reference proteome</keyword>
<dbReference type="PIRSF" id="PIRSF000137">
    <property type="entry name" value="Alcohol_oxidase"/>
    <property type="match status" value="1"/>
</dbReference>
<reference evidence="8" key="2">
    <citation type="submission" date="2024-08" db="UniProtKB">
        <authorList>
            <consortium name="EnsemblMetazoa"/>
        </authorList>
    </citation>
    <scope>IDENTIFICATION</scope>
</reference>
<keyword evidence="5" id="KW-0732">Signal</keyword>
<name>A0AAR5PG32_DENPD</name>
<sequence length="621" mass="69843">MQLPTLVALLLGVGSMVTGREDYQELTRKVEKLMEEARGYTFPVNNERFYQKNQYSDDPCEDGEFDFIIVGTGSAGGVLANRLTEVENFTVLALEAGGETPELSDMLGVNIYLHRTQYNWGYNTTPQAHMCLGSKDRRCPYPRGKMLGGSSAINFGMYVRGHHDDFNTWAALGNPGWAYRDVLPYFKKPETATFTHTIDRDYHGFEGPQKTGIPNDTPLLTQALVDVHIDLGKTEKDYNGKDQDGVSRLQFFLDGNTRSSSNHAFINPARNRSNLSVSIRSLVTQILIQEKTAQGVRYVKDGKECVATARREVILSAGAVNSPQILMLSGIGPAQELQKHQIAQELELPVGQNMQDHQFFPGIFYRTNRTFYNESLEENVRLWTQNLRPLTPSLGQQTISFWNFIGPADGQPEVEFFFFGPPLVTPDLALILGYTDEYIEIFKQLNPLSDVSVNLELLHPKSRGSVTLQSNNPKDFPIIDPNYFSDPDGEDLENMYKAVQVALNFNSTKTFRDLSAELFFIPYPNCDRQFELRSKDWWYCALKTLSSTLFHPVATTRMGPDPATSVVDAKLKVHGIRRLRIVDAGVIPDHISGHPNAAVVMIAEKISDEIKREHLGWADVD</sequence>
<evidence type="ECO:0000256" key="4">
    <source>
        <dbReference type="RuleBase" id="RU003968"/>
    </source>
</evidence>
<dbReference type="PANTHER" id="PTHR11552">
    <property type="entry name" value="GLUCOSE-METHANOL-CHOLINE GMC OXIDOREDUCTASE"/>
    <property type="match status" value="1"/>
</dbReference>
<feature type="active site" description="Proton donor" evidence="2">
    <location>
        <position position="551"/>
    </location>
</feature>
<evidence type="ECO:0000313" key="8">
    <source>
        <dbReference type="EnsemblMetazoa" id="XP_019760008.1"/>
    </source>
</evidence>
<dbReference type="InterPro" id="IPR007867">
    <property type="entry name" value="GMC_OxRtase_C"/>
</dbReference>
<dbReference type="PROSITE" id="PS00624">
    <property type="entry name" value="GMC_OXRED_2"/>
    <property type="match status" value="1"/>
</dbReference>
<evidence type="ECO:0000256" key="5">
    <source>
        <dbReference type="SAM" id="SignalP"/>
    </source>
</evidence>
<comment type="similarity">
    <text evidence="1 4">Belongs to the GMC oxidoreductase family.</text>
</comment>
<dbReference type="Pfam" id="PF05199">
    <property type="entry name" value="GMC_oxred_C"/>
    <property type="match status" value="1"/>
</dbReference>
<dbReference type="SUPFAM" id="SSF54373">
    <property type="entry name" value="FAD-linked reductases, C-terminal domain"/>
    <property type="match status" value="1"/>
</dbReference>
<accession>A0AAR5PG32</accession>
<dbReference type="SUPFAM" id="SSF51905">
    <property type="entry name" value="FAD/NAD(P)-binding domain"/>
    <property type="match status" value="1"/>
</dbReference>
<comment type="cofactor">
    <cofactor evidence="3">
        <name>FAD</name>
        <dbReference type="ChEBI" id="CHEBI:57692"/>
    </cofactor>
</comment>
<feature type="signal peptide" evidence="5">
    <location>
        <begin position="1"/>
        <end position="19"/>
    </location>
</feature>
<dbReference type="AlphaFoldDB" id="A0AAR5PG32"/>
<feature type="active site" description="Proton acceptor" evidence="2">
    <location>
        <position position="594"/>
    </location>
</feature>
<reference evidence="9" key="1">
    <citation type="journal article" date="2013" name="Genome Biol.">
        <title>Draft genome of the mountain pine beetle, Dendroctonus ponderosae Hopkins, a major forest pest.</title>
        <authorList>
            <person name="Keeling C.I."/>
            <person name="Yuen M.M."/>
            <person name="Liao N.Y."/>
            <person name="Docking T.R."/>
            <person name="Chan S.K."/>
            <person name="Taylor G.A."/>
            <person name="Palmquist D.L."/>
            <person name="Jackman S.D."/>
            <person name="Nguyen A."/>
            <person name="Li M."/>
            <person name="Henderson H."/>
            <person name="Janes J.K."/>
            <person name="Zhao Y."/>
            <person name="Pandoh P."/>
            <person name="Moore R."/>
            <person name="Sperling F.A."/>
            <person name="Huber D.P."/>
            <person name="Birol I."/>
            <person name="Jones S.J."/>
            <person name="Bohlmann J."/>
        </authorList>
    </citation>
    <scope>NUCLEOTIDE SEQUENCE</scope>
</reference>
<dbReference type="Gene3D" id="3.30.560.10">
    <property type="entry name" value="Glucose Oxidase, domain 3"/>
    <property type="match status" value="1"/>
</dbReference>
<dbReference type="PROSITE" id="PS00623">
    <property type="entry name" value="GMC_OXRED_1"/>
    <property type="match status" value="1"/>
</dbReference>
<dbReference type="InterPro" id="IPR012132">
    <property type="entry name" value="GMC_OxRdtase"/>
</dbReference>
<keyword evidence="4" id="KW-0285">Flavoprotein</keyword>
<feature type="chain" id="PRO_5043333405" description="Glucose-methanol-choline oxidoreductase N-terminal domain-containing protein" evidence="5">
    <location>
        <begin position="20"/>
        <end position="621"/>
    </location>
</feature>
<evidence type="ECO:0000256" key="2">
    <source>
        <dbReference type="PIRSR" id="PIRSR000137-1"/>
    </source>
</evidence>
<evidence type="ECO:0000256" key="1">
    <source>
        <dbReference type="ARBA" id="ARBA00010790"/>
    </source>
</evidence>
<evidence type="ECO:0000259" key="6">
    <source>
        <dbReference type="PROSITE" id="PS00623"/>
    </source>
</evidence>
<dbReference type="PANTHER" id="PTHR11552:SF158">
    <property type="entry name" value="GH23626P-RELATED"/>
    <property type="match status" value="1"/>
</dbReference>
<evidence type="ECO:0000256" key="3">
    <source>
        <dbReference type="PIRSR" id="PIRSR000137-2"/>
    </source>
</evidence>
<dbReference type="GO" id="GO:0050660">
    <property type="term" value="F:flavin adenine dinucleotide binding"/>
    <property type="evidence" value="ECO:0007669"/>
    <property type="project" value="InterPro"/>
</dbReference>
<dbReference type="InterPro" id="IPR036188">
    <property type="entry name" value="FAD/NAD-bd_sf"/>
</dbReference>
<proteinExistence type="inferred from homology"/>
<dbReference type="Proteomes" id="UP000019118">
    <property type="component" value="Unassembled WGS sequence"/>
</dbReference>
<evidence type="ECO:0000313" key="9">
    <source>
        <dbReference type="Proteomes" id="UP000019118"/>
    </source>
</evidence>
<dbReference type="Gene3D" id="3.50.50.60">
    <property type="entry name" value="FAD/NAD(P)-binding domain"/>
    <property type="match status" value="1"/>
</dbReference>
<dbReference type="GO" id="GO:0016614">
    <property type="term" value="F:oxidoreductase activity, acting on CH-OH group of donors"/>
    <property type="evidence" value="ECO:0007669"/>
    <property type="project" value="InterPro"/>
</dbReference>
<evidence type="ECO:0000259" key="7">
    <source>
        <dbReference type="PROSITE" id="PS00624"/>
    </source>
</evidence>
<dbReference type="Pfam" id="PF00732">
    <property type="entry name" value="GMC_oxred_N"/>
    <property type="match status" value="1"/>
</dbReference>
<feature type="domain" description="Glucose-methanol-choline oxidoreductase N-terminal" evidence="6">
    <location>
        <begin position="144"/>
        <end position="167"/>
    </location>
</feature>
<feature type="binding site" evidence="3">
    <location>
        <position position="283"/>
    </location>
    <ligand>
        <name>FAD</name>
        <dbReference type="ChEBI" id="CHEBI:57692"/>
    </ligand>
</feature>
<feature type="domain" description="Glucose-methanol-choline oxidoreductase N-terminal" evidence="7">
    <location>
        <begin position="318"/>
        <end position="332"/>
    </location>
</feature>